<comment type="caution">
    <text evidence="7">The sequence shown here is derived from an EMBL/GenBank/DDBJ whole genome shotgun (WGS) entry which is preliminary data.</text>
</comment>
<dbReference type="InterPro" id="IPR011527">
    <property type="entry name" value="ABC1_TM_dom"/>
</dbReference>
<dbReference type="EMBL" id="JAPCID010000088">
    <property type="protein sequence ID" value="MDA0142403.1"/>
    <property type="molecule type" value="Genomic_DNA"/>
</dbReference>
<dbReference type="SUPFAM" id="SSF90123">
    <property type="entry name" value="ABC transporter transmembrane region"/>
    <property type="match status" value="1"/>
</dbReference>
<feature type="non-terminal residue" evidence="7">
    <location>
        <position position="354"/>
    </location>
</feature>
<dbReference type="Gene3D" id="1.20.1560.10">
    <property type="entry name" value="ABC transporter type 1, transmembrane domain"/>
    <property type="match status" value="1"/>
</dbReference>
<dbReference type="InterPro" id="IPR036640">
    <property type="entry name" value="ABC1_TM_sf"/>
</dbReference>
<feature type="transmembrane region" description="Helical" evidence="5">
    <location>
        <begin position="154"/>
        <end position="174"/>
    </location>
</feature>
<reference evidence="7" key="1">
    <citation type="submission" date="2022-10" db="EMBL/GenBank/DDBJ databases">
        <title>The WGS of Solirubrobacter sp. CPCC 204708.</title>
        <authorList>
            <person name="Jiang Z."/>
        </authorList>
    </citation>
    <scope>NUCLEOTIDE SEQUENCE</scope>
    <source>
        <strain evidence="7">CPCC 204708</strain>
    </source>
</reference>
<keyword evidence="3 5" id="KW-1133">Transmembrane helix</keyword>
<dbReference type="PROSITE" id="PS50929">
    <property type="entry name" value="ABC_TM1F"/>
    <property type="match status" value="1"/>
</dbReference>
<accession>A0ABT4RUZ3</accession>
<dbReference type="RefSeq" id="WP_270006907.1">
    <property type="nucleotide sequence ID" value="NZ_JAPCID010000088.1"/>
</dbReference>
<dbReference type="PANTHER" id="PTHR24221">
    <property type="entry name" value="ATP-BINDING CASSETTE SUB-FAMILY B"/>
    <property type="match status" value="1"/>
</dbReference>
<evidence type="ECO:0000259" key="6">
    <source>
        <dbReference type="PROSITE" id="PS50929"/>
    </source>
</evidence>
<keyword evidence="8" id="KW-1185">Reference proteome</keyword>
<evidence type="ECO:0000256" key="5">
    <source>
        <dbReference type="SAM" id="Phobius"/>
    </source>
</evidence>
<feature type="transmembrane region" description="Helical" evidence="5">
    <location>
        <begin position="236"/>
        <end position="257"/>
    </location>
</feature>
<evidence type="ECO:0000313" key="8">
    <source>
        <dbReference type="Proteomes" id="UP001147700"/>
    </source>
</evidence>
<evidence type="ECO:0000256" key="2">
    <source>
        <dbReference type="ARBA" id="ARBA00022692"/>
    </source>
</evidence>
<keyword evidence="2 5" id="KW-0812">Transmembrane</keyword>
<evidence type="ECO:0000256" key="4">
    <source>
        <dbReference type="ARBA" id="ARBA00023136"/>
    </source>
</evidence>
<organism evidence="7 8">
    <name type="scientific">Solirubrobacter deserti</name>
    <dbReference type="NCBI Taxonomy" id="2282478"/>
    <lineage>
        <taxon>Bacteria</taxon>
        <taxon>Bacillati</taxon>
        <taxon>Actinomycetota</taxon>
        <taxon>Thermoleophilia</taxon>
        <taxon>Solirubrobacterales</taxon>
        <taxon>Solirubrobacteraceae</taxon>
        <taxon>Solirubrobacter</taxon>
    </lineage>
</organism>
<dbReference type="Proteomes" id="UP001147700">
    <property type="component" value="Unassembled WGS sequence"/>
</dbReference>
<dbReference type="PANTHER" id="PTHR24221:SF654">
    <property type="entry name" value="ATP-BINDING CASSETTE SUB-FAMILY B MEMBER 6"/>
    <property type="match status" value="1"/>
</dbReference>
<evidence type="ECO:0000256" key="1">
    <source>
        <dbReference type="ARBA" id="ARBA00004651"/>
    </source>
</evidence>
<sequence length="354" mass="35180">MSLLGEVVRAHPWRAGLAAALLGAHQGFEALVPVVVGAAIDDAVVPGDGDALVLWVGVLAALFVFLSSAYREGARAAERATETAAHELRMRLVRRVVDPRGGGEAGLLPGQLLSVATADVDAAAGVIPGLAYGAGVVVALTAGTVVLLTTSLTLGLTVLVGLPLVVWSGGRLGALLSRRAAGQQAEAADAAGVAADLVTGLRVLQGIGAADAGAERYRVASQSSLRATLSAARAEIALGSVAVLVGGVAVAGVAYVGARLALDGRLSLGEMIAAAGVTQFMVGPLTRLAWVGGLLARARASAARLAEVLTAPPAVPAPAAPVAATFDEPVRVTVHPRAGTDSPAAAMAAAKSDR</sequence>
<feature type="domain" description="ABC transmembrane type-1" evidence="6">
    <location>
        <begin position="17"/>
        <end position="297"/>
    </location>
</feature>
<feature type="transmembrane region" description="Helical" evidence="5">
    <location>
        <begin position="52"/>
        <end position="70"/>
    </location>
</feature>
<keyword evidence="4 5" id="KW-0472">Membrane</keyword>
<evidence type="ECO:0000256" key="3">
    <source>
        <dbReference type="ARBA" id="ARBA00022989"/>
    </source>
</evidence>
<comment type="subcellular location">
    <subcellularLocation>
        <location evidence="1">Cell membrane</location>
        <topology evidence="1">Multi-pass membrane protein</topology>
    </subcellularLocation>
</comment>
<name>A0ABT4RUZ3_9ACTN</name>
<dbReference type="Pfam" id="PF00664">
    <property type="entry name" value="ABC_membrane"/>
    <property type="match status" value="1"/>
</dbReference>
<gene>
    <name evidence="7" type="ORF">OJ962_33270</name>
</gene>
<dbReference type="InterPro" id="IPR039421">
    <property type="entry name" value="Type_1_exporter"/>
</dbReference>
<feature type="transmembrane region" description="Helical" evidence="5">
    <location>
        <begin position="277"/>
        <end position="296"/>
    </location>
</feature>
<proteinExistence type="predicted"/>
<evidence type="ECO:0000313" key="7">
    <source>
        <dbReference type="EMBL" id="MDA0142403.1"/>
    </source>
</evidence>
<feature type="transmembrane region" description="Helical" evidence="5">
    <location>
        <begin position="130"/>
        <end position="148"/>
    </location>
</feature>
<protein>
    <submittedName>
        <fullName evidence="7">ABC transporter transmembrane domain-containing protein</fullName>
    </submittedName>
</protein>